<proteinExistence type="predicted"/>
<dbReference type="EMBL" id="FMYT01000029">
    <property type="protein sequence ID" value="SDD15236.1"/>
    <property type="molecule type" value="Genomic_DNA"/>
</dbReference>
<dbReference type="Pfam" id="PF04417">
    <property type="entry name" value="DUF501"/>
    <property type="match status" value="1"/>
</dbReference>
<evidence type="ECO:0000313" key="4">
    <source>
        <dbReference type="Proteomes" id="UP000198945"/>
    </source>
</evidence>
<dbReference type="InterPro" id="IPR007511">
    <property type="entry name" value="DUF501"/>
</dbReference>
<dbReference type="EMBL" id="QICM01000030">
    <property type="protein sequence ID" value="PXV62729.1"/>
    <property type="molecule type" value="Genomic_DNA"/>
</dbReference>
<evidence type="ECO:0000313" key="5">
    <source>
        <dbReference type="Proteomes" id="UP000247389"/>
    </source>
</evidence>
<organism evidence="2 6">
    <name type="scientific">Halanaerobium congolense</name>
    <dbReference type="NCBI Taxonomy" id="54121"/>
    <lineage>
        <taxon>Bacteria</taxon>
        <taxon>Bacillati</taxon>
        <taxon>Bacillota</taxon>
        <taxon>Clostridia</taxon>
        <taxon>Halanaerobiales</taxon>
        <taxon>Halanaerobiaceae</taxon>
        <taxon>Halanaerobium</taxon>
    </lineage>
</organism>
<dbReference type="PANTHER" id="PTHR37163">
    <property type="entry name" value="CONSERVED PROTEIN"/>
    <property type="match status" value="1"/>
</dbReference>
<dbReference type="AlphaFoldDB" id="A0A1G6SGD9"/>
<sequence length="181" mass="20779">MNEHEIIELQLDRKINNFLKIAKYCPFDYPAVIIVNPFVNGVPAPTIYWLSCPHLNYEVDRLEAESNLISKLQGKLKYNPKFKNKMIKTHEKYAEQRKSLLSAEQLAEAKSISEDLYNTLMNSGVGGIKEKEGIKCLHTHLADFLVDKFNPAGEIVFSKINWPDNCQICKERVDQFESSSN</sequence>
<dbReference type="Proteomes" id="UP000324896">
    <property type="component" value="Unassembled WGS sequence"/>
</dbReference>
<dbReference type="Proteomes" id="UP000247389">
    <property type="component" value="Unassembled WGS sequence"/>
</dbReference>
<reference evidence="1 5" key="3">
    <citation type="submission" date="2018-04" db="EMBL/GenBank/DDBJ databases">
        <title>Subsurface microbial communities from deep shales in Ohio and West Virginia, USA.</title>
        <authorList>
            <person name="Wrighton K."/>
        </authorList>
    </citation>
    <scope>NUCLEOTIDE SEQUENCE [LARGE SCALE GENOMIC DNA]</scope>
    <source>
        <strain evidence="1 5">MSL28</strain>
    </source>
</reference>
<dbReference type="EMBL" id="FNEH01000035">
    <property type="protein sequence ID" value="SDJ21343.1"/>
    <property type="molecule type" value="Genomic_DNA"/>
</dbReference>
<reference evidence="3 4" key="1">
    <citation type="submission" date="2016-10" db="EMBL/GenBank/DDBJ databases">
        <authorList>
            <person name="de Groot N.N."/>
        </authorList>
    </citation>
    <scope>NUCLEOTIDE SEQUENCE [LARGE SCALE GENOMIC DNA]</scope>
    <source>
        <strain evidence="3 4">WG7</strain>
    </source>
</reference>
<name>A0A1G6SGD9_9FIRM</name>
<evidence type="ECO:0000313" key="2">
    <source>
        <dbReference type="EMBL" id="SDD15236.1"/>
    </source>
</evidence>
<accession>A0A1G6SGD9</accession>
<reference evidence="2 6" key="2">
    <citation type="submission" date="2016-10" db="EMBL/GenBank/DDBJ databases">
        <authorList>
            <person name="Varghese N."/>
            <person name="Submissions S."/>
        </authorList>
    </citation>
    <scope>NUCLEOTIDE SEQUENCE [LARGE SCALE GENOMIC DNA]</scope>
    <source>
        <strain evidence="2 6">WG10</strain>
    </source>
</reference>
<evidence type="ECO:0008006" key="7">
    <source>
        <dbReference type="Google" id="ProtNLM"/>
    </source>
</evidence>
<dbReference type="RefSeq" id="WP_089656132.1">
    <property type="nucleotide sequence ID" value="NZ_FMYT01000029.1"/>
</dbReference>
<dbReference type="Proteomes" id="UP000198945">
    <property type="component" value="Unassembled WGS sequence"/>
</dbReference>
<evidence type="ECO:0000313" key="6">
    <source>
        <dbReference type="Proteomes" id="UP000324896"/>
    </source>
</evidence>
<gene>
    <name evidence="1" type="ORF">C8C78_13017</name>
    <name evidence="2" type="ORF">SAMN04488597_12928</name>
    <name evidence="3" type="ORF">SAMN04515654_1356</name>
</gene>
<evidence type="ECO:0000313" key="1">
    <source>
        <dbReference type="EMBL" id="PXV62729.1"/>
    </source>
</evidence>
<dbReference type="PANTHER" id="PTHR37163:SF1">
    <property type="entry name" value="DUF501 DOMAIN-CONTAINING PROTEIN"/>
    <property type="match status" value="1"/>
</dbReference>
<protein>
    <recommendedName>
        <fullName evidence="7">DUF501 domain-containing protein</fullName>
    </recommendedName>
</protein>
<evidence type="ECO:0000313" key="3">
    <source>
        <dbReference type="EMBL" id="SDJ21343.1"/>
    </source>
</evidence>